<dbReference type="EMBL" id="CAJFDI010000001">
    <property type="protein sequence ID" value="CAD5210473.1"/>
    <property type="molecule type" value="Genomic_DNA"/>
</dbReference>
<evidence type="ECO:0000313" key="2">
    <source>
        <dbReference type="Proteomes" id="UP000659654"/>
    </source>
</evidence>
<accession>A0A7I8XL41</accession>
<keyword evidence="2" id="KW-1185">Reference proteome</keyword>
<reference evidence="1" key="1">
    <citation type="submission" date="2020-09" db="EMBL/GenBank/DDBJ databases">
        <authorList>
            <person name="Kikuchi T."/>
        </authorList>
    </citation>
    <scope>NUCLEOTIDE SEQUENCE</scope>
    <source>
        <strain evidence="1">Ka4C1</strain>
    </source>
</reference>
<evidence type="ECO:0000313" key="1">
    <source>
        <dbReference type="EMBL" id="CAD5210473.1"/>
    </source>
</evidence>
<gene>
    <name evidence="1" type="ORF">BXYJ_LOCUS1946</name>
</gene>
<comment type="caution">
    <text evidence="1">The sequence shown here is derived from an EMBL/GenBank/DDBJ whole genome shotgun (WGS) entry which is preliminary data.</text>
</comment>
<sequence>MRLTSSWSCGCNKVHVPKLLKTLLVHVDPADTHSDALGESLIVVQSPRTRCMKKNSLHSDSLASRFESETLSMGYSYWDLSSRINGSARETKTGCTPAY</sequence>
<organism evidence="1 2">
    <name type="scientific">Bursaphelenchus xylophilus</name>
    <name type="common">Pinewood nematode worm</name>
    <name type="synonym">Aphelenchoides xylophilus</name>
    <dbReference type="NCBI Taxonomy" id="6326"/>
    <lineage>
        <taxon>Eukaryota</taxon>
        <taxon>Metazoa</taxon>
        <taxon>Ecdysozoa</taxon>
        <taxon>Nematoda</taxon>
        <taxon>Chromadorea</taxon>
        <taxon>Rhabditida</taxon>
        <taxon>Tylenchina</taxon>
        <taxon>Tylenchomorpha</taxon>
        <taxon>Aphelenchoidea</taxon>
        <taxon>Aphelenchoididae</taxon>
        <taxon>Bursaphelenchus</taxon>
    </lineage>
</organism>
<dbReference type="AlphaFoldDB" id="A0A7I8XL41"/>
<name>A0A7I8XL41_BURXY</name>
<dbReference type="Proteomes" id="UP000582659">
    <property type="component" value="Unassembled WGS sequence"/>
</dbReference>
<dbReference type="Proteomes" id="UP000659654">
    <property type="component" value="Unassembled WGS sequence"/>
</dbReference>
<protein>
    <submittedName>
        <fullName evidence="1">(pine wood nematode) hypothetical protein</fullName>
    </submittedName>
</protein>
<proteinExistence type="predicted"/>
<dbReference type="EMBL" id="CAJFCV020000001">
    <property type="protein sequence ID" value="CAG9086449.1"/>
    <property type="molecule type" value="Genomic_DNA"/>
</dbReference>